<gene>
    <name evidence="2" type="ORF">PaecuDRAFT_4723</name>
</gene>
<dbReference type="eggNOG" id="COG5036">
    <property type="taxonomic scope" value="Bacteria"/>
</dbReference>
<dbReference type="AlphaFoldDB" id="E0IGD0"/>
<dbReference type="GO" id="GO:0006799">
    <property type="term" value="P:polyphosphate biosynthetic process"/>
    <property type="evidence" value="ECO:0007669"/>
    <property type="project" value="UniProtKB-ARBA"/>
</dbReference>
<dbReference type="CDD" id="cd07750">
    <property type="entry name" value="PolyPPase_VTC_like"/>
    <property type="match status" value="1"/>
</dbReference>
<protein>
    <submittedName>
        <fullName evidence="2">VTC domain protein</fullName>
    </submittedName>
</protein>
<feature type="domain" description="VTC" evidence="1">
    <location>
        <begin position="41"/>
        <end position="261"/>
    </location>
</feature>
<name>E0IGD0_9BACL</name>
<organism evidence="2 3">
    <name type="scientific">Paenibacillus curdlanolyticus YK9</name>
    <dbReference type="NCBI Taxonomy" id="717606"/>
    <lineage>
        <taxon>Bacteria</taxon>
        <taxon>Bacillati</taxon>
        <taxon>Bacillota</taxon>
        <taxon>Bacilli</taxon>
        <taxon>Bacillales</taxon>
        <taxon>Paenibacillaceae</taxon>
        <taxon>Paenibacillus</taxon>
    </lineage>
</organism>
<dbReference type="STRING" id="717606.PaecuDRAFT_4723"/>
<evidence type="ECO:0000313" key="3">
    <source>
        <dbReference type="Proteomes" id="UP000005387"/>
    </source>
</evidence>
<proteinExistence type="predicted"/>
<dbReference type="InterPro" id="IPR018966">
    <property type="entry name" value="VTC_domain"/>
</dbReference>
<evidence type="ECO:0000313" key="2">
    <source>
        <dbReference type="EMBL" id="EFM08532.1"/>
    </source>
</evidence>
<dbReference type="Gene3D" id="3.20.100.30">
    <property type="entry name" value="VTC, catalytic tunnel domain"/>
    <property type="match status" value="1"/>
</dbReference>
<dbReference type="Pfam" id="PF09359">
    <property type="entry name" value="VTC"/>
    <property type="match status" value="1"/>
</dbReference>
<dbReference type="EMBL" id="AEDD01000016">
    <property type="protein sequence ID" value="EFM08532.1"/>
    <property type="molecule type" value="Genomic_DNA"/>
</dbReference>
<reference evidence="2 3" key="1">
    <citation type="submission" date="2010-07" db="EMBL/GenBank/DDBJ databases">
        <title>The draft genome of Paenibacillus curdlanolyticus YK9.</title>
        <authorList>
            <consortium name="US DOE Joint Genome Institute (JGI-PGF)"/>
            <person name="Lucas S."/>
            <person name="Copeland A."/>
            <person name="Lapidus A."/>
            <person name="Cheng J.-F."/>
            <person name="Bruce D."/>
            <person name="Goodwin L."/>
            <person name="Pitluck S."/>
            <person name="Land M.L."/>
            <person name="Hauser L."/>
            <person name="Chang Y.-J."/>
            <person name="Jeffries C."/>
            <person name="Anderson I.J."/>
            <person name="Johnson E."/>
            <person name="Loganathan U."/>
            <person name="Mulhopadhyay B."/>
            <person name="Kyrpides N."/>
            <person name="Woyke T.J."/>
        </authorList>
    </citation>
    <scope>NUCLEOTIDE SEQUENCE [LARGE SCALE GENOMIC DNA]</scope>
    <source>
        <strain evidence="2 3">YK9</strain>
    </source>
</reference>
<dbReference type="InterPro" id="IPR042267">
    <property type="entry name" value="VTC_sf"/>
</dbReference>
<keyword evidence="3" id="KW-1185">Reference proteome</keyword>
<evidence type="ECO:0000259" key="1">
    <source>
        <dbReference type="Pfam" id="PF09359"/>
    </source>
</evidence>
<dbReference type="Proteomes" id="UP000005387">
    <property type="component" value="Unassembled WGS sequence"/>
</dbReference>
<accession>E0IGD0</accession>
<sequence>MKAMEQLNDMQSALNGLKLVERPSQEMRPIADTVPSASLKFRHELKYYVNYHQYFIIRQRLKSFMERDKHAGPTGEYHIRSLYFDDLDNKALSDKLGGLRDRNKYRIRIYNVDDKIIHFEKKIKQDEYIAKVKVSLTREETDAIIAGNYECLHVPSQPLKMELYNEMKHRLLRPKVIVDYVREPYINGNGNVRITFDKQLKTGLFATDLFNPALSTVSAIDDQMMILEVKFDEFIPYHIRDALQLEGLQRQSASKYVMCRKYIKMNAWEDQ</sequence>